<dbReference type="Pfam" id="PF13559">
    <property type="entry name" value="DUF4129"/>
    <property type="match status" value="1"/>
</dbReference>
<organism evidence="4 5">
    <name type="scientific">Tepidiforma thermophila (strain KCTC 52669 / CGMCC 1.13589 / G233)</name>
    <dbReference type="NCBI Taxonomy" id="2761530"/>
    <lineage>
        <taxon>Bacteria</taxon>
        <taxon>Bacillati</taxon>
        <taxon>Chloroflexota</taxon>
        <taxon>Tepidiformia</taxon>
        <taxon>Tepidiformales</taxon>
        <taxon>Tepidiformaceae</taxon>
        <taxon>Tepidiforma</taxon>
    </lineage>
</organism>
<feature type="transmembrane region" description="Helical" evidence="2">
    <location>
        <begin position="236"/>
        <end position="259"/>
    </location>
</feature>
<feature type="domain" description="Protein-glutamine gamma-glutamyltransferase-like C-terminal" evidence="3">
    <location>
        <begin position="374"/>
        <end position="441"/>
    </location>
</feature>
<feature type="region of interest" description="Disordered" evidence="1">
    <location>
        <begin position="422"/>
        <end position="458"/>
    </location>
</feature>
<proteinExistence type="predicted"/>
<feature type="transmembrane region" description="Helical" evidence="2">
    <location>
        <begin position="300"/>
        <end position="322"/>
    </location>
</feature>
<comment type="caution">
    <text evidence="4">The sequence shown here is derived from an EMBL/GenBank/DDBJ whole genome shotgun (WGS) entry which is preliminary data.</text>
</comment>
<feature type="transmembrane region" description="Helical" evidence="2">
    <location>
        <begin position="64"/>
        <end position="83"/>
    </location>
</feature>
<feature type="transmembrane region" description="Helical" evidence="2">
    <location>
        <begin position="33"/>
        <end position="52"/>
    </location>
</feature>
<feature type="transmembrane region" description="Helical" evidence="2">
    <location>
        <begin position="201"/>
        <end position="224"/>
    </location>
</feature>
<keyword evidence="2" id="KW-0812">Transmembrane</keyword>
<evidence type="ECO:0000259" key="3">
    <source>
        <dbReference type="Pfam" id="PF13559"/>
    </source>
</evidence>
<feature type="transmembrane region" description="Helical" evidence="2">
    <location>
        <begin position="167"/>
        <end position="189"/>
    </location>
</feature>
<dbReference type="AlphaFoldDB" id="A0A2A9HH24"/>
<evidence type="ECO:0000313" key="4">
    <source>
        <dbReference type="EMBL" id="PFG74390.1"/>
    </source>
</evidence>
<protein>
    <submittedName>
        <fullName evidence="4">Uncharacterized protein DUF4129</fullName>
    </submittedName>
</protein>
<dbReference type="EMBL" id="PDJQ01000001">
    <property type="protein sequence ID" value="PFG74390.1"/>
    <property type="molecule type" value="Genomic_DNA"/>
</dbReference>
<keyword evidence="5" id="KW-1185">Reference proteome</keyword>
<evidence type="ECO:0000313" key="5">
    <source>
        <dbReference type="Proteomes" id="UP000223071"/>
    </source>
</evidence>
<evidence type="ECO:0000256" key="2">
    <source>
        <dbReference type="SAM" id="Phobius"/>
    </source>
</evidence>
<keyword evidence="2" id="KW-0472">Membrane</keyword>
<sequence length="458" mass="47211">MIGAAAIALALLADALALAVLGLLVSLMFGPDAPAAGLAAVLAVLGAGFVLPRVVGATLDEGRATAALLGLGLAVVYTAAGLATTGDFSAWTFRWLPDFYREPESTMRSGAPAIAATLVLAAAWARGAIRSDQDFDLEGHPRTLFIPFAIVIAAAVLGAGSSRAGDLATLTAAFFAVAVLSLACAQLALGGATLGTLRSGGLAGALLGGVGAIAVVGFLIFGVAARLLGPTVLPALGAAVEAVLIVVLTPVAWVLTAIFERLFGGIDPFEGLNRAIEQAGQQSRDEPAGDTSVAEQIGLFGLRTLALLAFVGLVAGIVLAWTRARRRYARLREASAPAGAAGSLRDDLRSMLGALFRGRAGGRPSPGDSAAARLYLEVLDDAEHRGRPRQPSQTPHEFAPVLHQTFMTEVTDDITRAFESARYGGREPGPAELAELERRWRDVRRGPVPGGPTRRPGP</sequence>
<feature type="transmembrane region" description="Helical" evidence="2">
    <location>
        <begin position="144"/>
        <end position="160"/>
    </location>
</feature>
<dbReference type="InterPro" id="IPR025403">
    <property type="entry name" value="TgpA-like_C"/>
</dbReference>
<evidence type="ECO:0000256" key="1">
    <source>
        <dbReference type="SAM" id="MobiDB-lite"/>
    </source>
</evidence>
<dbReference type="Proteomes" id="UP000223071">
    <property type="component" value="Unassembled WGS sequence"/>
</dbReference>
<keyword evidence="2" id="KW-1133">Transmembrane helix</keyword>
<feature type="compositionally biased region" description="Basic and acidic residues" evidence="1">
    <location>
        <begin position="435"/>
        <end position="445"/>
    </location>
</feature>
<name>A0A2A9HH24_TEPT2</name>
<accession>A0A2A9HH24</accession>
<gene>
    <name evidence="4" type="ORF">A9A59_1613</name>
</gene>
<dbReference type="RefSeq" id="WP_098503782.1">
    <property type="nucleotide sequence ID" value="NZ_PDJQ01000001.1"/>
</dbReference>
<reference evidence="4 5" key="1">
    <citation type="submission" date="2017-09" db="EMBL/GenBank/DDBJ databases">
        <title>Sequencing the genomes of two abundant thermophiles in Great Basin hot springs: Thermocrinis jamiesonii and novel Chloroflexi Thermoflexus hugenholtzii.</title>
        <authorList>
            <person name="Hedlund B."/>
        </authorList>
    </citation>
    <scope>NUCLEOTIDE SEQUENCE [LARGE SCALE GENOMIC DNA]</scope>
    <source>
        <strain evidence="4 5">G233</strain>
    </source>
</reference>